<evidence type="ECO:0000313" key="6">
    <source>
        <dbReference type="EMBL" id="MYN03782.1"/>
    </source>
</evidence>
<feature type="domain" description="5'-Nucleotidase C-terminal" evidence="5">
    <location>
        <begin position="406"/>
        <end position="580"/>
    </location>
</feature>
<reference evidence="6 7" key="1">
    <citation type="submission" date="2019-12" db="EMBL/GenBank/DDBJ databases">
        <title>Novel species isolated from a subtropical stream in China.</title>
        <authorList>
            <person name="Lu H."/>
        </authorList>
    </citation>
    <scope>NUCLEOTIDE SEQUENCE [LARGE SCALE GENOMIC DNA]</scope>
    <source>
        <strain evidence="6 7">DS3</strain>
    </source>
</reference>
<dbReference type="InterPro" id="IPR006179">
    <property type="entry name" value="5_nucleotidase/apyrase"/>
</dbReference>
<organism evidence="6 7">
    <name type="scientific">Pseudoduganella guangdongensis</name>
    <dbReference type="NCBI Taxonomy" id="2692179"/>
    <lineage>
        <taxon>Bacteria</taxon>
        <taxon>Pseudomonadati</taxon>
        <taxon>Pseudomonadota</taxon>
        <taxon>Betaproteobacteria</taxon>
        <taxon>Burkholderiales</taxon>
        <taxon>Oxalobacteraceae</taxon>
        <taxon>Telluria group</taxon>
        <taxon>Pseudoduganella</taxon>
    </lineage>
</organism>
<protein>
    <submittedName>
        <fullName evidence="6">Bifunctional 2',3'-cyclic-nucleotide 2'-phosphodiesterase/3'-nucleotidase</fullName>
    </submittedName>
</protein>
<keyword evidence="3" id="KW-0547">Nucleotide-binding</keyword>
<evidence type="ECO:0000256" key="1">
    <source>
        <dbReference type="ARBA" id="ARBA00006654"/>
    </source>
</evidence>
<feature type="domain" description="Calcineurin-like phosphoesterase" evidence="4">
    <location>
        <begin position="38"/>
        <end position="292"/>
    </location>
</feature>
<dbReference type="InterPro" id="IPR036907">
    <property type="entry name" value="5'-Nucleotdase_C_sf"/>
</dbReference>
<dbReference type="AlphaFoldDB" id="A0A6N9HLE6"/>
<evidence type="ECO:0000256" key="2">
    <source>
        <dbReference type="ARBA" id="ARBA00022729"/>
    </source>
</evidence>
<proteinExistence type="inferred from homology"/>
<dbReference type="GO" id="GO:0000166">
    <property type="term" value="F:nucleotide binding"/>
    <property type="evidence" value="ECO:0007669"/>
    <property type="project" value="UniProtKB-KW"/>
</dbReference>
<dbReference type="GO" id="GO:0030288">
    <property type="term" value="C:outer membrane-bounded periplasmic space"/>
    <property type="evidence" value="ECO:0007669"/>
    <property type="project" value="TreeGrafter"/>
</dbReference>
<dbReference type="PROSITE" id="PS00785">
    <property type="entry name" value="5_NUCLEOTIDASE_1"/>
    <property type="match status" value="1"/>
</dbReference>
<dbReference type="InterPro" id="IPR004843">
    <property type="entry name" value="Calcineurin-like_PHP"/>
</dbReference>
<evidence type="ECO:0000313" key="7">
    <source>
        <dbReference type="Proteomes" id="UP000448575"/>
    </source>
</evidence>
<keyword evidence="3" id="KW-0378">Hydrolase</keyword>
<evidence type="ECO:0000259" key="4">
    <source>
        <dbReference type="Pfam" id="PF00149"/>
    </source>
</evidence>
<dbReference type="EMBL" id="WWCJ01000011">
    <property type="protein sequence ID" value="MYN03782.1"/>
    <property type="molecule type" value="Genomic_DNA"/>
</dbReference>
<dbReference type="PANTHER" id="PTHR11575:SF6">
    <property type="entry name" value="2',3'-CYCLIC-NUCLEOTIDE 2'-PHOSPHODIESTERASE_3'-NUCLEOTIDASE"/>
    <property type="match status" value="1"/>
</dbReference>
<dbReference type="InterPro" id="IPR008334">
    <property type="entry name" value="5'-Nucleotdase_C"/>
</dbReference>
<dbReference type="SUPFAM" id="SSF56300">
    <property type="entry name" value="Metallo-dependent phosphatases"/>
    <property type="match status" value="1"/>
</dbReference>
<dbReference type="Pfam" id="PF02872">
    <property type="entry name" value="5_nucleotid_C"/>
    <property type="match status" value="1"/>
</dbReference>
<comment type="similarity">
    <text evidence="1 3">Belongs to the 5'-nucleotidase family.</text>
</comment>
<dbReference type="GO" id="GO:0016788">
    <property type="term" value="F:hydrolase activity, acting on ester bonds"/>
    <property type="evidence" value="ECO:0007669"/>
    <property type="project" value="InterPro"/>
</dbReference>
<name>A0A6N9HLE6_9BURK</name>
<dbReference type="InterPro" id="IPR006146">
    <property type="entry name" value="5'-Nucleotdase_CS"/>
</dbReference>
<keyword evidence="2 3" id="KW-0732">Signal</keyword>
<dbReference type="Gene3D" id="3.90.780.10">
    <property type="entry name" value="5'-Nucleotidase, C-terminal domain"/>
    <property type="match status" value="1"/>
</dbReference>
<dbReference type="GO" id="GO:0009166">
    <property type="term" value="P:nucleotide catabolic process"/>
    <property type="evidence" value="ECO:0007669"/>
    <property type="project" value="InterPro"/>
</dbReference>
<feature type="signal peptide" evidence="3">
    <location>
        <begin position="1"/>
        <end position="30"/>
    </location>
</feature>
<dbReference type="PROSITE" id="PS00786">
    <property type="entry name" value="5_NUCLEOTIDASE_2"/>
    <property type="match status" value="1"/>
</dbReference>
<dbReference type="PRINTS" id="PR01607">
    <property type="entry name" value="APYRASEFAMLY"/>
</dbReference>
<dbReference type="SUPFAM" id="SSF55816">
    <property type="entry name" value="5'-nucleotidase (syn. UDP-sugar hydrolase), C-terminal domain"/>
    <property type="match status" value="1"/>
</dbReference>
<evidence type="ECO:0000256" key="3">
    <source>
        <dbReference type="RuleBase" id="RU362119"/>
    </source>
</evidence>
<comment type="caution">
    <text evidence="6">The sequence shown here is derived from an EMBL/GenBank/DDBJ whole genome shotgun (WGS) entry which is preliminary data.</text>
</comment>
<dbReference type="GO" id="GO:0046872">
    <property type="term" value="F:metal ion binding"/>
    <property type="evidence" value="ECO:0007669"/>
    <property type="project" value="InterPro"/>
</dbReference>
<keyword evidence="7" id="KW-1185">Reference proteome</keyword>
<dbReference type="Pfam" id="PF00149">
    <property type="entry name" value="Metallophos"/>
    <property type="match status" value="1"/>
</dbReference>
<dbReference type="PANTHER" id="PTHR11575">
    <property type="entry name" value="5'-NUCLEOTIDASE-RELATED"/>
    <property type="match status" value="1"/>
</dbReference>
<gene>
    <name evidence="6" type="ORF">GTP41_16945</name>
</gene>
<sequence length="671" mass="71520">MENPMRVLLVAPAIFLAACSSMPPSPSALAGARASLAVLETTDLHANVLGYDYYKLAPDTSLGLERTATLIRQARKEFANTLLLDNGDTIQGTALGDYQALVAPVGCGQPLAIHKAMNTLGYEGGSVGNHEFNWGLGFLGQVTGSRFGVEGTPSRSQPCAGPAFPIVLANVVSARDGKPLFEPYRILDKQVTITGPDGKPAQAVVKVGIIGFTTPAIMGWDKRWLDGRIRTEGWRETAQRYIPEMQARGAEVIVAISHGGLDGAGYTPAMENGSWHLAQVAGIDALLLGHSHDVFPNAASKAASFNLPGVDKAQGRVHGVPTVMPGLWGKHLGIIQLALRHDGQRWVADAGAARVETRSIQRSDRSFVEPDPAIAALVKAEHEATIAYVKTPVGETDFRMSAYFADVGDVSAIQVVNQAQADYVRRHVQANLPQYAALPVLSVSAPFKTGAAGVADYTDVAAGSMALNNAADLYLYPNDLHAVKVDGAGLKAWLECAAGRFNQIDPARSEPQELVNAGFPGFNFDMLTDADVRYQIDVTQPVGQRIKGLSWRGQPVRAEQEFIVATNNFRASGGGGFPGLDGSKTIFASPDNNRAVLIDYLKTVKRISRTANGSARSWSFVPVKTRGPVVFRSAPGKLALAQEAGMVGVSLYKADDGSGKGYSLYQFALDR</sequence>
<dbReference type="Gene3D" id="3.60.21.10">
    <property type="match status" value="1"/>
</dbReference>
<dbReference type="InterPro" id="IPR029052">
    <property type="entry name" value="Metallo-depent_PP-like"/>
</dbReference>
<dbReference type="NCBIfam" id="NF006938">
    <property type="entry name" value="PRK09420.1"/>
    <property type="match status" value="1"/>
</dbReference>
<feature type="chain" id="PRO_5027159975" evidence="3">
    <location>
        <begin position="31"/>
        <end position="671"/>
    </location>
</feature>
<dbReference type="Proteomes" id="UP000448575">
    <property type="component" value="Unassembled WGS sequence"/>
</dbReference>
<dbReference type="PROSITE" id="PS51257">
    <property type="entry name" value="PROKAR_LIPOPROTEIN"/>
    <property type="match status" value="1"/>
</dbReference>
<evidence type="ECO:0000259" key="5">
    <source>
        <dbReference type="Pfam" id="PF02872"/>
    </source>
</evidence>
<accession>A0A6N9HLE6</accession>